<reference evidence="2" key="1">
    <citation type="submission" date="2022-06" db="EMBL/GenBank/DDBJ databases">
        <title>Diverse halophilic archaea isolated from saline environments.</title>
        <authorList>
            <person name="Cui H.-L."/>
        </authorList>
    </citation>
    <scope>NUCLEOTIDE SEQUENCE</scope>
    <source>
        <strain evidence="2">WLHS1</strain>
    </source>
</reference>
<protein>
    <submittedName>
        <fullName evidence="2">Uncharacterized protein</fullName>
    </submittedName>
</protein>
<dbReference type="RefSeq" id="WP_254156793.1">
    <property type="nucleotide sequence ID" value="NZ_CP100355.1"/>
</dbReference>
<proteinExistence type="predicted"/>
<dbReference type="EMBL" id="CP100355">
    <property type="protein sequence ID" value="UTF52752.1"/>
    <property type="molecule type" value="Genomic_DNA"/>
</dbReference>
<dbReference type="AlphaFoldDB" id="A0A9E7SUD8"/>
<keyword evidence="1" id="KW-0812">Transmembrane</keyword>
<dbReference type="Proteomes" id="UP001056855">
    <property type="component" value="Chromosome"/>
</dbReference>
<sequence length="88" mass="9801">MSMRKQAIVRLWALIWQFTVGYVLTIVVMIVGNIWMVIDLLWQLLLGSEGLSSGSSVGSYIESFWMWSAGQTVFAMTGGGDGKWRALP</sequence>
<name>A0A9E7SUD8_9EURY</name>
<dbReference type="KEGG" id="sawl:NGM29_13295"/>
<feature type="transmembrane region" description="Helical" evidence="1">
    <location>
        <begin position="12"/>
        <end position="38"/>
    </location>
</feature>
<gene>
    <name evidence="2" type="ORF">NGM29_13295</name>
</gene>
<keyword evidence="1" id="KW-0472">Membrane</keyword>
<organism evidence="2 3">
    <name type="scientific">Natronosalvus rutilus</name>
    <dbReference type="NCBI Taxonomy" id="2953753"/>
    <lineage>
        <taxon>Archaea</taxon>
        <taxon>Methanobacteriati</taxon>
        <taxon>Methanobacteriota</taxon>
        <taxon>Stenosarchaea group</taxon>
        <taxon>Halobacteria</taxon>
        <taxon>Halobacteriales</taxon>
        <taxon>Natrialbaceae</taxon>
        <taxon>Natronosalvus</taxon>
    </lineage>
</organism>
<accession>A0A9E7SUD8</accession>
<keyword evidence="3" id="KW-1185">Reference proteome</keyword>
<dbReference type="GeneID" id="73291039"/>
<evidence type="ECO:0000256" key="1">
    <source>
        <dbReference type="SAM" id="Phobius"/>
    </source>
</evidence>
<keyword evidence="1" id="KW-1133">Transmembrane helix</keyword>
<evidence type="ECO:0000313" key="2">
    <source>
        <dbReference type="EMBL" id="UTF52752.1"/>
    </source>
</evidence>
<evidence type="ECO:0000313" key="3">
    <source>
        <dbReference type="Proteomes" id="UP001056855"/>
    </source>
</evidence>